<keyword evidence="2" id="KW-1185">Reference proteome</keyword>
<evidence type="ECO:0000313" key="1">
    <source>
        <dbReference type="EMBL" id="MEI5984030.1"/>
    </source>
</evidence>
<dbReference type="PROSITE" id="PS51257">
    <property type="entry name" value="PROKAR_LIPOPROTEIN"/>
    <property type="match status" value="1"/>
</dbReference>
<comment type="caution">
    <text evidence="1">The sequence shown here is derived from an EMBL/GenBank/DDBJ whole genome shotgun (WGS) entry which is preliminary data.</text>
</comment>
<name>A0ABU8I496_9SPHI</name>
<reference evidence="1 2" key="1">
    <citation type="submission" date="2024-01" db="EMBL/GenBank/DDBJ databases">
        <title>Sphingobacterium tenebrionis sp. nov., a novel endophyte isolated from tenebrio molitor intestines.</title>
        <authorList>
            <person name="Zhang C."/>
        </authorList>
    </citation>
    <scope>NUCLEOTIDE SEQUENCE [LARGE SCALE GENOMIC DNA]</scope>
    <source>
        <strain evidence="1 2">PU5-4</strain>
    </source>
</reference>
<proteinExistence type="predicted"/>
<accession>A0ABU8I496</accession>
<evidence type="ECO:0000313" key="2">
    <source>
        <dbReference type="Proteomes" id="UP001363035"/>
    </source>
</evidence>
<protein>
    <recommendedName>
        <fullName evidence="3">DUF1735 domain-containing protein</fullName>
    </recommendedName>
</protein>
<gene>
    <name evidence="1" type="ORF">VJ786_03845</name>
</gene>
<dbReference type="Proteomes" id="UP001363035">
    <property type="component" value="Unassembled WGS sequence"/>
</dbReference>
<dbReference type="RefSeq" id="WP_336557292.1">
    <property type="nucleotide sequence ID" value="NZ_JAYLLN010000005.1"/>
</dbReference>
<evidence type="ECO:0008006" key="3">
    <source>
        <dbReference type="Google" id="ProtNLM"/>
    </source>
</evidence>
<sequence>MKKNILNALGVFALVLSMTSCDKTEGPLYQGPEDKISFMSGTTSLAMESGVLEIPVGRTSTAGDLSVPVTLTATGAGYTDVFQVAGPVEFKAGEGKAYAKINYGDFSKIDPSTLSVSAVGTDVRAGLAFPISLNIDDKNISYSNIKKININASNILTFEDLGTTKLDSKGGWEGAVLDVKIQKAQGANVYKVVNPFGGGSFAFMIKSDGKTLTFPNQVIYNHPDYGPVSMTNVTGTVSGKTVTINVAGYNVSAGSFGSGVEIITLP</sequence>
<organism evidence="1 2">
    <name type="scientific">Sphingobacterium tenebrionis</name>
    <dbReference type="NCBI Taxonomy" id="3111775"/>
    <lineage>
        <taxon>Bacteria</taxon>
        <taxon>Pseudomonadati</taxon>
        <taxon>Bacteroidota</taxon>
        <taxon>Sphingobacteriia</taxon>
        <taxon>Sphingobacteriales</taxon>
        <taxon>Sphingobacteriaceae</taxon>
        <taxon>Sphingobacterium</taxon>
    </lineage>
</organism>
<dbReference type="EMBL" id="JAYLLN010000005">
    <property type="protein sequence ID" value="MEI5984030.1"/>
    <property type="molecule type" value="Genomic_DNA"/>
</dbReference>